<protein>
    <submittedName>
        <fullName evidence="2">Uncharacterized protein</fullName>
    </submittedName>
</protein>
<name>A0ABV6VE49_9ACTN</name>
<reference evidence="2 3" key="1">
    <citation type="submission" date="2024-09" db="EMBL/GenBank/DDBJ databases">
        <authorList>
            <person name="Lee S.D."/>
        </authorList>
    </citation>
    <scope>NUCLEOTIDE SEQUENCE [LARGE SCALE GENOMIC DNA]</scope>
    <source>
        <strain evidence="2 3">N1-1</strain>
    </source>
</reference>
<feature type="transmembrane region" description="Helical" evidence="1">
    <location>
        <begin position="74"/>
        <end position="93"/>
    </location>
</feature>
<organism evidence="2 3">
    <name type="scientific">Streptacidiphilus alkalitolerans</name>
    <dbReference type="NCBI Taxonomy" id="3342712"/>
    <lineage>
        <taxon>Bacteria</taxon>
        <taxon>Bacillati</taxon>
        <taxon>Actinomycetota</taxon>
        <taxon>Actinomycetes</taxon>
        <taxon>Kitasatosporales</taxon>
        <taxon>Streptomycetaceae</taxon>
        <taxon>Streptacidiphilus</taxon>
    </lineage>
</organism>
<keyword evidence="3" id="KW-1185">Reference proteome</keyword>
<keyword evidence="1" id="KW-1133">Transmembrane helix</keyword>
<comment type="caution">
    <text evidence="2">The sequence shown here is derived from an EMBL/GenBank/DDBJ whole genome shotgun (WGS) entry which is preliminary data.</text>
</comment>
<proteinExistence type="predicted"/>
<keyword evidence="1" id="KW-0472">Membrane</keyword>
<dbReference type="RefSeq" id="WP_380512326.1">
    <property type="nucleotide sequence ID" value="NZ_JBHEZX010000009.1"/>
</dbReference>
<dbReference type="EMBL" id="JBHEZX010000009">
    <property type="protein sequence ID" value="MFC1412001.1"/>
    <property type="molecule type" value="Genomic_DNA"/>
</dbReference>
<evidence type="ECO:0000313" key="2">
    <source>
        <dbReference type="EMBL" id="MFC1412001.1"/>
    </source>
</evidence>
<sequence>MVIEVPDMLHLLLDHMSNAGTSGWDAFYDGRLKLGVQFLVPFAISLAVLTAVSGLITRWTILRDAETWGANARWAWGIPGVLAILAAAVFLPLYPLFHPFNDGTWLSWLYGFALLTPALALLSFATRPRLGPTSSKYRQLPIPTLVVLLCLWTALASCFYFWGQGERLLVTEVSLVLFGVTATATALGQALRLQVESHGADGKLNAAASDYVLARIQQSDSHKADGLGISRSTDLTALLTADFSAVPVGAIASAAARVLYAIRPGLTWRARITVVDPDRVVVALTRNSHNVENIIISRRNLLLPALPANLKSPQLEAEQGRAHAQLLTGAAACILVCLSRVHTDLSDSLCGAEQWRSVAMQMIANERALCDDASLELRLLREAVDLEPHYGTARLAYAYALLEQFRGPSNDRLRFADWMDQLAALAKEAPETHERTIKKGWEVIRMRAMYSSVAIRLNYCLQELADDWKPSPVLSPTGTQALTKASRNTERFAEDCEQLLHEQVNGYVTWYAERMTPTAANLKAAIAFLEANLASTTPVPWNWEGKREEYPRPGLAYDYGCSAGLVHAFGGAGRASTDLFDAFSLALATDTERKRIRTDPDYLLLRAAGIPENLHAVLGPEPPETSLLDLSPFATYSSQLTRLGVTTLGALRQHTETGNDRLALAGYLHVDPIVVDYYTALCNLVGIHSDLDTPGALKVLLDADINSRHDLLQQLELNESALLTQLQTLAAKDDVSGLPAFTHPTRWLSAAKALM</sequence>
<evidence type="ECO:0000313" key="3">
    <source>
        <dbReference type="Proteomes" id="UP001592582"/>
    </source>
</evidence>
<keyword evidence="1" id="KW-0812">Transmembrane</keyword>
<gene>
    <name evidence="2" type="ORF">ACEZDG_22295</name>
</gene>
<evidence type="ECO:0000256" key="1">
    <source>
        <dbReference type="SAM" id="Phobius"/>
    </source>
</evidence>
<dbReference type="Proteomes" id="UP001592582">
    <property type="component" value="Unassembled WGS sequence"/>
</dbReference>
<feature type="transmembrane region" description="Helical" evidence="1">
    <location>
        <begin position="38"/>
        <end position="62"/>
    </location>
</feature>
<accession>A0ABV6VE49</accession>
<feature type="transmembrane region" description="Helical" evidence="1">
    <location>
        <begin position="168"/>
        <end position="188"/>
    </location>
</feature>
<feature type="transmembrane region" description="Helical" evidence="1">
    <location>
        <begin position="145"/>
        <end position="162"/>
    </location>
</feature>
<feature type="transmembrane region" description="Helical" evidence="1">
    <location>
        <begin position="105"/>
        <end position="124"/>
    </location>
</feature>